<keyword evidence="5" id="KW-0175">Coiled coil</keyword>
<dbReference type="Proteomes" id="UP001151760">
    <property type="component" value="Unassembled WGS sequence"/>
</dbReference>
<dbReference type="Gene3D" id="1.25.10.10">
    <property type="entry name" value="Leucine-rich Repeat Variant"/>
    <property type="match status" value="1"/>
</dbReference>
<dbReference type="PANTHER" id="PTHR13389:SF0">
    <property type="entry name" value="PUMILIO HOMOLOG 3"/>
    <property type="match status" value="1"/>
</dbReference>
<proteinExistence type="predicted"/>
<dbReference type="SMART" id="SM00025">
    <property type="entry name" value="Pumilio"/>
    <property type="match status" value="3"/>
</dbReference>
<organism evidence="7 8">
    <name type="scientific">Tanacetum coccineum</name>
    <dbReference type="NCBI Taxonomy" id="301880"/>
    <lineage>
        <taxon>Eukaryota</taxon>
        <taxon>Viridiplantae</taxon>
        <taxon>Streptophyta</taxon>
        <taxon>Embryophyta</taxon>
        <taxon>Tracheophyta</taxon>
        <taxon>Spermatophyta</taxon>
        <taxon>Magnoliopsida</taxon>
        <taxon>eudicotyledons</taxon>
        <taxon>Gunneridae</taxon>
        <taxon>Pentapetalae</taxon>
        <taxon>asterids</taxon>
        <taxon>campanulids</taxon>
        <taxon>Asterales</taxon>
        <taxon>Asteraceae</taxon>
        <taxon>Asteroideae</taxon>
        <taxon>Anthemideae</taxon>
        <taxon>Anthemidinae</taxon>
        <taxon>Tanacetum</taxon>
    </lineage>
</organism>
<gene>
    <name evidence="7" type="ORF">Tco_1042069</name>
</gene>
<keyword evidence="2" id="KW-0810">Translation regulation</keyword>
<evidence type="ECO:0000256" key="2">
    <source>
        <dbReference type="ARBA" id="ARBA00022845"/>
    </source>
</evidence>
<dbReference type="InterPro" id="IPR040059">
    <property type="entry name" value="PUM3"/>
</dbReference>
<feature type="coiled-coil region" evidence="5">
    <location>
        <begin position="867"/>
        <end position="901"/>
    </location>
</feature>
<feature type="compositionally biased region" description="Basic and acidic residues" evidence="6">
    <location>
        <begin position="991"/>
        <end position="1003"/>
    </location>
</feature>
<dbReference type="InterPro" id="IPR016024">
    <property type="entry name" value="ARM-type_fold"/>
</dbReference>
<evidence type="ECO:0000256" key="6">
    <source>
        <dbReference type="SAM" id="MobiDB-lite"/>
    </source>
</evidence>
<dbReference type="EMBL" id="BQNB010018522">
    <property type="protein sequence ID" value="GJT75344.1"/>
    <property type="molecule type" value="Genomic_DNA"/>
</dbReference>
<evidence type="ECO:0000256" key="3">
    <source>
        <dbReference type="ARBA" id="ARBA00022884"/>
    </source>
</evidence>
<reference evidence="7" key="2">
    <citation type="submission" date="2022-01" db="EMBL/GenBank/DDBJ databases">
        <authorList>
            <person name="Yamashiro T."/>
            <person name="Shiraishi A."/>
            <person name="Satake H."/>
            <person name="Nakayama K."/>
        </authorList>
    </citation>
    <scope>NUCLEOTIDE SEQUENCE</scope>
</reference>
<dbReference type="InterPro" id="IPR001313">
    <property type="entry name" value="Pumilio_RNA-bd_rpt"/>
</dbReference>
<keyword evidence="1" id="KW-0677">Repeat</keyword>
<accession>A0ABQ5GJ71</accession>
<dbReference type="PROSITE" id="PS50302">
    <property type="entry name" value="PUM"/>
    <property type="match status" value="1"/>
</dbReference>
<dbReference type="SUPFAM" id="SSF48371">
    <property type="entry name" value="ARM repeat"/>
    <property type="match status" value="1"/>
</dbReference>
<name>A0ABQ5GJ71_9ASTR</name>
<dbReference type="InterPro" id="IPR011989">
    <property type="entry name" value="ARM-like"/>
</dbReference>
<comment type="caution">
    <text evidence="7">The sequence shown here is derived from an EMBL/GenBank/DDBJ whole genome shotgun (WGS) entry which is preliminary data.</text>
</comment>
<keyword evidence="8" id="KW-1185">Reference proteome</keyword>
<evidence type="ECO:0000313" key="8">
    <source>
        <dbReference type="Proteomes" id="UP001151760"/>
    </source>
</evidence>
<evidence type="ECO:0000256" key="5">
    <source>
        <dbReference type="SAM" id="Coils"/>
    </source>
</evidence>
<feature type="repeat" description="Pumilio" evidence="4">
    <location>
        <begin position="175"/>
        <end position="210"/>
    </location>
</feature>
<reference evidence="7" key="1">
    <citation type="journal article" date="2022" name="Int. J. Mol. Sci.">
        <title>Draft Genome of Tanacetum Coccineum: Genomic Comparison of Closely Related Tanacetum-Family Plants.</title>
        <authorList>
            <person name="Yamashiro T."/>
            <person name="Shiraishi A."/>
            <person name="Nakayama K."/>
            <person name="Satake H."/>
        </authorList>
    </citation>
    <scope>NUCLEOTIDE SEQUENCE</scope>
</reference>
<evidence type="ECO:0000256" key="1">
    <source>
        <dbReference type="ARBA" id="ARBA00022737"/>
    </source>
</evidence>
<dbReference type="PANTHER" id="PTHR13389">
    <property type="entry name" value="PUMILIO HOMOLOG 3"/>
    <property type="match status" value="1"/>
</dbReference>
<evidence type="ECO:0000313" key="7">
    <source>
        <dbReference type="EMBL" id="GJT75344.1"/>
    </source>
</evidence>
<feature type="compositionally biased region" description="Polar residues" evidence="6">
    <location>
        <begin position="979"/>
        <end position="990"/>
    </location>
</feature>
<evidence type="ECO:0000256" key="4">
    <source>
        <dbReference type="PROSITE-ProRule" id="PRU00317"/>
    </source>
</evidence>
<keyword evidence="3" id="KW-0694">RNA-binding</keyword>
<feature type="region of interest" description="Disordered" evidence="6">
    <location>
        <begin position="979"/>
        <end position="1006"/>
    </location>
</feature>
<protein>
    <submittedName>
        <fullName evidence="7">Ribonuclease H-like domain-containing protein</fullName>
    </submittedName>
</protein>
<sequence>MMDGGEKNLQFVGVSRNVWKMVGCSSSKGCIDDLFLLEEESGNFLNAAMIARSWGDLSKEANLLEKAGEFQEVAMCLIWYVLFRVAWGDGNRGWPLKQFDQMEEICNKVKSLAKRISKAGCMIWMVVAKVLPGAFKITVHLGKIHEIASSHVSCRVLQTYAKYCSQDERNAVNQKLKPHFLTLACSTYAVYLITKMLDNASKEQVAEFISSLHGHNQSLLMELYSTELQLFKNLGQLKERRLVDIIAKLNSSSEAYVSCVATDFRKRNNRSLLLTQGNCGTSAADVIQHVSSALLIRMIHTKDRSKIGILCIKHGSAQRDKNIKGMKDNISKIALDRFGSMVLACILSIVNDILLVKKAILRELQTVLKELILNKVMLLIVNFNVILEWKTPFVAASSYQLLTLSYPDVLSLLDSSVPPLVATIVFSNSSDAEGDEDMNDANDLKSDGNLRELSGEEAWETIANFAQGKKEWDNPPNLISEQEIENFKVHAKRLFGNENVWVEIHRNIAWDKVENSNPQSTPQVPPSFEETTPPITYLEEVEKTLGTPIEVEPLYEAKLEELGLKHMNTISTQDLILKEKIESQSETTQTVSALKLPVLKTRDYDLWSMRMEKYLTHTDYALWEVIVNGDAPAIASASTEGPIPPKTGKQKLARKNELKTKSTLLLAIPDEHLLKFHGIKDVKNLWEAIKTSNTNEAVNTAYEVSTANSQGQASSSSYANDVMFSFFVSQSNSQQLDNKDLEQIDTDDLEVMDLKWQVAMLTMRVKSSKEDRKESELQMSKNRWIMVQQITGAGHFARTLGHTEESRNRKDFPAEEWTTDFALMPICYQLGLESLEARIVVHQKNEAIYEEYIAFLKYDVKVRDNSITELKNLLAEVLREKDDLKLKLEKFETSSKKLTDLLNSQISVNNKTGIGFDSQMTENELHDIHKNISEVFISASDSSVNEIKEENNQMPSRPDLSFAGLDDSVYKTNVSETITSVPRNESTTSKSSKDNLEQPKDVRPSAPVIEEWETDCVIRPSFEQNKPSYAKINFVKSDENTRKSVIEQHTNRQAKNLRKIQSPGDCNFYENKMVGKSILNNMGRVTGQREVIPVWNNVQRSSNVPVNTAKQSSSRAVVSNSTVIYVNTVASRPTMNGAKPSSNVFHKSHSSVQSIVSAVQGHEENDVKSSTCWIWRPTGKVIDHISKDSGSYMPKRFDYVDPQGRTSI</sequence>